<accession>A0A0V1IJT8</accession>
<comment type="caution">
    <text evidence="1">The sequence shown here is derived from an EMBL/GenBank/DDBJ whole genome shotgun (WGS) entry which is preliminary data.</text>
</comment>
<name>A0A0V1IJT8_TRIPS</name>
<protein>
    <submittedName>
        <fullName evidence="1">Uncharacterized protein</fullName>
    </submittedName>
</protein>
<gene>
    <name evidence="1" type="ORF">T4B_3693</name>
</gene>
<evidence type="ECO:0000313" key="2">
    <source>
        <dbReference type="Proteomes" id="UP000054805"/>
    </source>
</evidence>
<sequence>MTIETLIEKFRNFKLQLQFLLASVAILLVRALKPTLLAIENGCKYEIDEQCILFENEEEEEASRINLIR</sequence>
<dbReference type="AlphaFoldDB" id="A0A0V1IJT8"/>
<evidence type="ECO:0000313" key="1">
    <source>
        <dbReference type="EMBL" id="KRZ22756.1"/>
    </source>
</evidence>
<keyword evidence="2" id="KW-1185">Reference proteome</keyword>
<reference evidence="1 2" key="1">
    <citation type="submission" date="2015-01" db="EMBL/GenBank/DDBJ databases">
        <title>Evolution of Trichinella species and genotypes.</title>
        <authorList>
            <person name="Korhonen P.K."/>
            <person name="Edoardo P."/>
            <person name="Giuseppe L.R."/>
            <person name="Gasser R.B."/>
        </authorList>
    </citation>
    <scope>NUCLEOTIDE SEQUENCE [LARGE SCALE GENOMIC DNA]</scope>
    <source>
        <strain evidence="1">ISS588</strain>
    </source>
</reference>
<dbReference type="Proteomes" id="UP000054805">
    <property type="component" value="Unassembled WGS sequence"/>
</dbReference>
<dbReference type="EMBL" id="JYDS01000164">
    <property type="protein sequence ID" value="KRZ22756.1"/>
    <property type="molecule type" value="Genomic_DNA"/>
</dbReference>
<proteinExistence type="predicted"/>
<organism evidence="1 2">
    <name type="scientific">Trichinella pseudospiralis</name>
    <name type="common">Parasitic roundworm</name>
    <dbReference type="NCBI Taxonomy" id="6337"/>
    <lineage>
        <taxon>Eukaryota</taxon>
        <taxon>Metazoa</taxon>
        <taxon>Ecdysozoa</taxon>
        <taxon>Nematoda</taxon>
        <taxon>Enoplea</taxon>
        <taxon>Dorylaimia</taxon>
        <taxon>Trichinellida</taxon>
        <taxon>Trichinellidae</taxon>
        <taxon>Trichinella</taxon>
    </lineage>
</organism>